<feature type="binding site" evidence="17">
    <location>
        <position position="220"/>
    </location>
    <ligand>
        <name>Ca(2+)</name>
        <dbReference type="ChEBI" id="CHEBI:29108"/>
        <label>3</label>
    </ligand>
</feature>
<comment type="subcellular location">
    <subcellularLocation>
        <location evidence="1">Secreted</location>
        <location evidence="1">Extracellular space</location>
        <location evidence="1">Extracellular matrix</location>
    </subcellularLocation>
</comment>
<dbReference type="Gene3D" id="3.40.390.10">
    <property type="entry name" value="Collagenase (Catalytic Domain)"/>
    <property type="match status" value="1"/>
</dbReference>
<sequence length="497" mass="56608">MAVLSRHYELSQSSEGNRLRNFTVCNYCYCLQQRLRGEIHSEIEKLHIRKKNLINLILFQKYIQHYYPESDSTVVIKSKAKNGIDPEKIRQMQDFLGLKVTGKLDASTLDAIKKPRCGIVDIGEYNTFPASPKWAKKELTYSVLNYTPDMESRYVDYAIEKAWKVWSDVTPLTFTRVYRKPADIEISFVNTHGDGFPFDGPGGNLAHAFSPAFGGNAHFDEDEFWAKDLKGTNLFLVAAHEFGHSLGLQHSSDLGALMFPIYQPMDPKALRLHPDDIAGIQSLYGAPDNNILLGKTPAAPTEIPSTEPCHPDQAFDAVTSLRGETMFFKDSFFWRKNPLRSAIEKDPISAFWPVLSTGIDAVYENRDKDVVFLFKGKKYWSSRGNIIEPGYPRNIQSLGFPHTIKNVDAAACDSNSKKTYFFSGYHYWRYDNEKNSMEQGYPRKIIADFHNIHSKVDAAFIDNGHFYLFSGPKQYEFDSATKRFLGIKKSNSWLGCQ</sequence>
<organism evidence="22 23">
    <name type="scientific">Laticauda laticaudata</name>
    <name type="common">Blue-ringed sea krait</name>
    <name type="synonym">Blue-lipped sea krait</name>
    <dbReference type="NCBI Taxonomy" id="8630"/>
    <lineage>
        <taxon>Eukaryota</taxon>
        <taxon>Metazoa</taxon>
        <taxon>Chordata</taxon>
        <taxon>Craniata</taxon>
        <taxon>Vertebrata</taxon>
        <taxon>Euteleostomi</taxon>
        <taxon>Lepidosauria</taxon>
        <taxon>Squamata</taxon>
        <taxon>Bifurcata</taxon>
        <taxon>Unidentata</taxon>
        <taxon>Episquamata</taxon>
        <taxon>Toxicofera</taxon>
        <taxon>Serpentes</taxon>
        <taxon>Colubroidea</taxon>
        <taxon>Elapidae</taxon>
        <taxon>Laticaudinae</taxon>
        <taxon>Laticauda</taxon>
    </lineage>
</organism>
<evidence type="ECO:0000256" key="13">
    <source>
        <dbReference type="ARBA" id="ARBA00023145"/>
    </source>
</evidence>
<dbReference type="CDD" id="cd04278">
    <property type="entry name" value="ZnMc_MMP"/>
    <property type="match status" value="1"/>
</dbReference>
<dbReference type="CDD" id="cd00094">
    <property type="entry name" value="HX"/>
    <property type="match status" value="1"/>
</dbReference>
<evidence type="ECO:0000256" key="18">
    <source>
        <dbReference type="PIRSR" id="PIRSR621190-3"/>
    </source>
</evidence>
<dbReference type="GO" id="GO:0006508">
    <property type="term" value="P:proteolysis"/>
    <property type="evidence" value="ECO:0007669"/>
    <property type="project" value="UniProtKB-KW"/>
</dbReference>
<feature type="binding site" evidence="17">
    <location>
        <position position="149"/>
    </location>
    <ligand>
        <name>Ca(2+)</name>
        <dbReference type="ChEBI" id="CHEBI:29108"/>
        <label>1</label>
    </ligand>
</feature>
<feature type="binding site" evidence="17">
    <location>
        <position position="316"/>
    </location>
    <ligand>
        <name>Ca(2+)</name>
        <dbReference type="ChEBI" id="CHEBI:29108"/>
        <label>4</label>
    </ligand>
</feature>
<feature type="binding site" evidence="16">
    <location>
        <position position="250"/>
    </location>
    <ligand>
        <name>Zn(2+)</name>
        <dbReference type="ChEBI" id="CHEBI:29105"/>
        <label>2</label>
        <note>catalytic</note>
    </ligand>
</feature>
<feature type="binding site" evidence="17">
    <location>
        <position position="194"/>
    </location>
    <ligand>
        <name>Zn(2+)</name>
        <dbReference type="ChEBI" id="CHEBI:29105"/>
        <label>1</label>
    </ligand>
</feature>
<dbReference type="InterPro" id="IPR036365">
    <property type="entry name" value="PGBD-like_sf"/>
</dbReference>
<name>A0A8C5SS98_LATLA</name>
<dbReference type="SUPFAM" id="SSF47090">
    <property type="entry name" value="PGBD-like"/>
    <property type="match status" value="1"/>
</dbReference>
<evidence type="ECO:0000256" key="6">
    <source>
        <dbReference type="ARBA" id="ARBA00022723"/>
    </source>
</evidence>
<dbReference type="FunFam" id="2.110.10.10:FF:000002">
    <property type="entry name" value="Matrix metallopeptidase 3"/>
    <property type="match status" value="1"/>
</dbReference>
<dbReference type="SUPFAM" id="SSF50923">
    <property type="entry name" value="Hemopexin-like domain"/>
    <property type="match status" value="1"/>
</dbReference>
<evidence type="ECO:0000256" key="9">
    <source>
        <dbReference type="ARBA" id="ARBA00022801"/>
    </source>
</evidence>
<reference evidence="22" key="2">
    <citation type="submission" date="2025-09" db="UniProtKB">
        <authorList>
            <consortium name="Ensembl"/>
        </authorList>
    </citation>
    <scope>IDENTIFICATION</scope>
</reference>
<dbReference type="Pfam" id="PF01471">
    <property type="entry name" value="PG_binding_1"/>
    <property type="match status" value="1"/>
</dbReference>
<protein>
    <recommendedName>
        <fullName evidence="21">Peptidase metallopeptidase domain-containing protein</fullName>
    </recommendedName>
</protein>
<evidence type="ECO:0000256" key="12">
    <source>
        <dbReference type="ARBA" id="ARBA00023049"/>
    </source>
</evidence>
<accession>A0A8C5SS98</accession>
<dbReference type="GeneTree" id="ENSGT00940000165562"/>
<keyword evidence="12" id="KW-0482">Metalloprotease</keyword>
<feature type="binding site" evidence="17">
    <location>
        <position position="199"/>
    </location>
    <ligand>
        <name>Ca(2+)</name>
        <dbReference type="ChEBI" id="CHEBI:29108"/>
        <label>3</label>
    </ligand>
</feature>
<dbReference type="Ensembl" id="ENSLLTT00000022977.1">
    <property type="protein sequence ID" value="ENSLLTP00000022152.1"/>
    <property type="gene ID" value="ENSLLTG00000016495.1"/>
</dbReference>
<feature type="repeat" description="Hemopexin" evidence="20">
    <location>
        <begin position="308"/>
        <end position="355"/>
    </location>
</feature>
<keyword evidence="23" id="KW-1185">Reference proteome</keyword>
<evidence type="ECO:0000256" key="7">
    <source>
        <dbReference type="ARBA" id="ARBA00022729"/>
    </source>
</evidence>
<feature type="binding site" evidence="17">
    <location>
        <position position="207"/>
    </location>
    <ligand>
        <name>Zn(2+)</name>
        <dbReference type="ChEBI" id="CHEBI:29105"/>
        <label>1</label>
    </ligand>
</feature>
<keyword evidence="7" id="KW-0732">Signal</keyword>
<comment type="similarity">
    <text evidence="2">Belongs to the peptidase M10A family.</text>
</comment>
<evidence type="ECO:0000256" key="20">
    <source>
        <dbReference type="PROSITE-ProRule" id="PRU01011"/>
    </source>
</evidence>
<dbReference type="SUPFAM" id="SSF55486">
    <property type="entry name" value="Metalloproteases ('zincins'), catalytic domain"/>
    <property type="match status" value="1"/>
</dbReference>
<keyword evidence="9" id="KW-0378">Hydrolase</keyword>
<evidence type="ECO:0000256" key="4">
    <source>
        <dbReference type="ARBA" id="ARBA00022530"/>
    </source>
</evidence>
<evidence type="ECO:0000256" key="8">
    <source>
        <dbReference type="ARBA" id="ARBA00022737"/>
    </source>
</evidence>
<feature type="binding site" evidence="17">
    <location>
        <position position="192"/>
    </location>
    <ligand>
        <name>Zn(2+)</name>
        <dbReference type="ChEBI" id="CHEBI:29105"/>
        <label>1</label>
    </ligand>
</feature>
<feature type="binding site" evidence="17">
    <location>
        <position position="223"/>
    </location>
    <ligand>
        <name>Ca(2+)</name>
        <dbReference type="ChEBI" id="CHEBI:29108"/>
        <label>3</label>
    </ligand>
</feature>
<dbReference type="GO" id="GO:0008270">
    <property type="term" value="F:zinc ion binding"/>
    <property type="evidence" value="ECO:0007669"/>
    <property type="project" value="InterPro"/>
</dbReference>
<feature type="binding site" evidence="17">
    <location>
        <position position="410"/>
    </location>
    <ligand>
        <name>Ca(2+)</name>
        <dbReference type="ChEBI" id="CHEBI:29108"/>
        <label>5</label>
    </ligand>
</feature>
<evidence type="ECO:0000256" key="10">
    <source>
        <dbReference type="ARBA" id="ARBA00022833"/>
    </source>
</evidence>
<evidence type="ECO:0000256" key="17">
    <source>
        <dbReference type="PIRSR" id="PIRSR621190-2"/>
    </source>
</evidence>
<feature type="binding site" evidence="17">
    <location>
        <position position="200"/>
    </location>
    <ligand>
        <name>Ca(2+)</name>
        <dbReference type="ChEBI" id="CHEBI:29108"/>
        <label>3</label>
    </ligand>
</feature>
<feature type="binding site" evidence="17">
    <location>
        <position position="360"/>
    </location>
    <ligand>
        <name>Ca(2+)</name>
        <dbReference type="ChEBI" id="CHEBI:29108"/>
        <label>4</label>
    </ligand>
</feature>
<dbReference type="GO" id="GO:0030198">
    <property type="term" value="P:extracellular matrix organization"/>
    <property type="evidence" value="ECO:0007669"/>
    <property type="project" value="TreeGrafter"/>
</dbReference>
<feature type="binding site" evidence="16">
    <location>
        <position position="240"/>
    </location>
    <ligand>
        <name>Zn(2+)</name>
        <dbReference type="ChEBI" id="CHEBI:29105"/>
        <label>2</label>
        <note>catalytic</note>
    </ligand>
</feature>
<evidence type="ECO:0000256" key="14">
    <source>
        <dbReference type="ARBA" id="ARBA00023157"/>
    </source>
</evidence>
<feature type="binding site" evidence="16">
    <location>
        <position position="244"/>
    </location>
    <ligand>
        <name>Zn(2+)</name>
        <dbReference type="ChEBI" id="CHEBI:29105"/>
        <label>2</label>
        <note>catalytic</note>
    </ligand>
</feature>
<dbReference type="Proteomes" id="UP000694406">
    <property type="component" value="Unplaced"/>
</dbReference>
<dbReference type="FunFam" id="3.40.390.10:FF:000007">
    <property type="entry name" value="Collagenase 3"/>
    <property type="match status" value="1"/>
</dbReference>
<dbReference type="InterPro" id="IPR021190">
    <property type="entry name" value="Pept_M10A"/>
</dbReference>
<keyword evidence="6 16" id="KW-0479">Metal-binding</keyword>
<feature type="binding site" evidence="17">
    <location>
        <position position="457"/>
    </location>
    <ligand>
        <name>Ca(2+)</name>
        <dbReference type="ChEBI" id="CHEBI:29108"/>
        <label>4</label>
    </ligand>
</feature>
<dbReference type="InterPro" id="IPR006026">
    <property type="entry name" value="Peptidase_Metallo"/>
</dbReference>
<reference evidence="22" key="1">
    <citation type="submission" date="2025-08" db="UniProtKB">
        <authorList>
            <consortium name="Ensembl"/>
        </authorList>
    </citation>
    <scope>IDENTIFICATION</scope>
</reference>
<evidence type="ECO:0000256" key="1">
    <source>
        <dbReference type="ARBA" id="ARBA00004498"/>
    </source>
</evidence>
<evidence type="ECO:0000313" key="22">
    <source>
        <dbReference type="Ensembl" id="ENSLLTP00000022152.1"/>
    </source>
</evidence>
<dbReference type="GO" id="GO:0030574">
    <property type="term" value="P:collagen catabolic process"/>
    <property type="evidence" value="ECO:0007669"/>
    <property type="project" value="TreeGrafter"/>
</dbReference>
<comment type="cofactor">
    <cofactor evidence="17">
        <name>Ca(2+)</name>
        <dbReference type="ChEBI" id="CHEBI:29108"/>
    </cofactor>
    <text evidence="17">Can bind about 5 Ca(2+) ions per subunit.</text>
</comment>
<dbReference type="GO" id="GO:0004222">
    <property type="term" value="F:metalloendopeptidase activity"/>
    <property type="evidence" value="ECO:0007669"/>
    <property type="project" value="InterPro"/>
</dbReference>
<feature type="binding site" evidence="17">
    <location>
        <position position="258"/>
    </location>
    <ligand>
        <name>Zn(2+)</name>
        <dbReference type="ChEBI" id="CHEBI:29105"/>
        <label>2</label>
        <note>catalytic</note>
    </ligand>
</feature>
<feature type="binding site" evidence="17">
    <location>
        <position position="223"/>
    </location>
    <ligand>
        <name>Ca(2+)</name>
        <dbReference type="ChEBI" id="CHEBI:29108"/>
        <label>1</label>
    </ligand>
</feature>
<dbReference type="PANTHER" id="PTHR10201">
    <property type="entry name" value="MATRIX METALLOPROTEINASE"/>
    <property type="match status" value="1"/>
</dbReference>
<evidence type="ECO:0000259" key="21">
    <source>
        <dbReference type="SMART" id="SM00235"/>
    </source>
</evidence>
<dbReference type="PANTHER" id="PTHR10201:SF267">
    <property type="entry name" value="MACROPHAGE METALLOELASTASE"/>
    <property type="match status" value="1"/>
</dbReference>
<feature type="disulfide bond" evidence="18">
    <location>
        <begin position="309"/>
        <end position="496"/>
    </location>
</feature>
<dbReference type="InterPro" id="IPR002477">
    <property type="entry name" value="Peptidoglycan-bd-like"/>
</dbReference>
<dbReference type="AlphaFoldDB" id="A0A8C5SS98"/>
<dbReference type="InterPro" id="IPR018487">
    <property type="entry name" value="Hemopexin-like_repeat"/>
</dbReference>
<feature type="binding site" evidence="17">
    <location>
        <position position="183"/>
    </location>
    <ligand>
        <name>Ca(2+)</name>
        <dbReference type="ChEBI" id="CHEBI:29108"/>
        <label>2</label>
    </ligand>
</feature>
<feature type="modified residue" description="Phosphotyrosine; by PKDCC" evidence="19">
    <location>
        <position position="391"/>
    </location>
</feature>
<dbReference type="Gene3D" id="2.110.10.10">
    <property type="entry name" value="Hemopexin-like domain"/>
    <property type="match status" value="1"/>
</dbReference>
<feature type="repeat" description="Hemopexin" evidence="20">
    <location>
        <begin position="404"/>
        <end position="452"/>
    </location>
</feature>
<feature type="binding site" evidence="17">
    <location>
        <position position="214"/>
    </location>
    <ligand>
        <name>Ca(2+)</name>
        <dbReference type="ChEBI" id="CHEBI:29108"/>
        <label>2</label>
    </ligand>
</feature>
<evidence type="ECO:0000256" key="5">
    <source>
        <dbReference type="ARBA" id="ARBA00022670"/>
    </source>
</evidence>
<dbReference type="Pfam" id="PF00045">
    <property type="entry name" value="Hemopexin"/>
    <property type="match status" value="4"/>
</dbReference>
<proteinExistence type="inferred from homology"/>
<feature type="active site" evidence="15">
    <location>
        <position position="241"/>
    </location>
</feature>
<keyword evidence="5" id="KW-0645">Protease</keyword>
<dbReference type="InterPro" id="IPR036375">
    <property type="entry name" value="Hemopexin-like_dom_sf"/>
</dbReference>
<keyword evidence="4" id="KW-0272">Extracellular matrix</keyword>
<keyword evidence="11 17" id="KW-0106">Calcium</keyword>
<dbReference type="GO" id="GO:0031012">
    <property type="term" value="C:extracellular matrix"/>
    <property type="evidence" value="ECO:0007669"/>
    <property type="project" value="InterPro"/>
</dbReference>
<dbReference type="InterPro" id="IPR000585">
    <property type="entry name" value="Hemopexin-like_dom"/>
</dbReference>
<dbReference type="InterPro" id="IPR033739">
    <property type="entry name" value="M10A_MMP"/>
</dbReference>
<feature type="binding site" evidence="17">
    <location>
        <position position="218"/>
    </location>
    <ligand>
        <name>Zn(2+)</name>
        <dbReference type="ChEBI" id="CHEBI:29105"/>
        <label>1</label>
    </ligand>
</feature>
<evidence type="ECO:0000313" key="23">
    <source>
        <dbReference type="Proteomes" id="UP000694406"/>
    </source>
</evidence>
<keyword evidence="14 18" id="KW-1015">Disulfide bond</keyword>
<feature type="repeat" description="Hemopexin" evidence="20">
    <location>
        <begin position="453"/>
        <end position="496"/>
    </location>
</feature>
<dbReference type="PRINTS" id="PR00138">
    <property type="entry name" value="MATRIXIN"/>
</dbReference>
<dbReference type="InterPro" id="IPR001818">
    <property type="entry name" value="Pept_M10_metallopeptidase"/>
</dbReference>
<dbReference type="SMART" id="SM00120">
    <property type="entry name" value="HX"/>
    <property type="match status" value="4"/>
</dbReference>
<feature type="repeat" description="Hemopexin" evidence="20">
    <location>
        <begin position="356"/>
        <end position="402"/>
    </location>
</feature>
<dbReference type="PROSITE" id="PS51642">
    <property type="entry name" value="HEMOPEXIN_2"/>
    <property type="match status" value="4"/>
</dbReference>
<evidence type="ECO:0000256" key="2">
    <source>
        <dbReference type="ARBA" id="ARBA00010370"/>
    </source>
</evidence>
<dbReference type="PIRSF" id="PIRSF001191">
    <property type="entry name" value="Peptidase_M10A_matrix"/>
    <property type="match status" value="1"/>
</dbReference>
<dbReference type="Pfam" id="PF00413">
    <property type="entry name" value="Peptidase_M10"/>
    <property type="match status" value="1"/>
</dbReference>
<comment type="cofactor">
    <cofactor evidence="17">
        <name>Zn(2+)</name>
        <dbReference type="ChEBI" id="CHEBI:29105"/>
    </cofactor>
    <text evidence="17">Binds 2 Zn(2+) ions per subunit.</text>
</comment>
<evidence type="ECO:0000256" key="19">
    <source>
        <dbReference type="PIRSR" id="PIRSR621190-4"/>
    </source>
</evidence>
<keyword evidence="3" id="KW-0964">Secreted</keyword>
<evidence type="ECO:0000256" key="15">
    <source>
        <dbReference type="PIRSR" id="PIRSR001191-1"/>
    </source>
</evidence>
<evidence type="ECO:0000256" key="16">
    <source>
        <dbReference type="PIRSR" id="PIRSR001191-2"/>
    </source>
</evidence>
<evidence type="ECO:0000256" key="11">
    <source>
        <dbReference type="ARBA" id="ARBA00022837"/>
    </source>
</evidence>
<dbReference type="InterPro" id="IPR024079">
    <property type="entry name" value="MetalloPept_cat_dom_sf"/>
</dbReference>
<keyword evidence="8" id="KW-0677">Repeat</keyword>
<feature type="domain" description="Peptidase metallopeptidase" evidence="21">
    <location>
        <begin position="130"/>
        <end position="286"/>
    </location>
</feature>
<keyword evidence="10 16" id="KW-0862">Zinc</keyword>
<keyword evidence="13" id="KW-0865">Zymogen</keyword>
<dbReference type="SMART" id="SM00235">
    <property type="entry name" value="ZnMc"/>
    <property type="match status" value="1"/>
</dbReference>
<evidence type="ECO:0000256" key="3">
    <source>
        <dbReference type="ARBA" id="ARBA00022525"/>
    </source>
</evidence>
<feature type="binding site" description="in inhibited form" evidence="17">
    <location>
        <position position="117"/>
    </location>
    <ligand>
        <name>Zn(2+)</name>
        <dbReference type="ChEBI" id="CHEBI:29105"/>
        <label>2</label>
        <note>catalytic</note>
    </ligand>
</feature>